<feature type="region of interest" description="Disordered" evidence="1">
    <location>
        <begin position="592"/>
        <end position="637"/>
    </location>
</feature>
<protein>
    <recommendedName>
        <fullName evidence="2">Reverse transcriptase domain-containing protein</fullName>
    </recommendedName>
</protein>
<accession>A0AAV0V1I1</accession>
<dbReference type="Proteomes" id="UP001162029">
    <property type="component" value="Unassembled WGS sequence"/>
</dbReference>
<dbReference type="SUPFAM" id="SSF56672">
    <property type="entry name" value="DNA/RNA polymerases"/>
    <property type="match status" value="1"/>
</dbReference>
<evidence type="ECO:0000259" key="2">
    <source>
        <dbReference type="Pfam" id="PF00078"/>
    </source>
</evidence>
<name>A0AAV0V1I1_9STRA</name>
<keyword evidence="4" id="KW-1185">Reference proteome</keyword>
<sequence length="637" mass="71218">MWRVLRHLGVESRFLNRCQDIYQDSAFVVSNATDGVTDPIRHGVGVYQGCPLSPLLFIAALVLLIRRLARLDDVGVPLAADVRPCTSAYADDIKVFCDSADGIQQCHGVVKRFLAWTGLRANPVKCACLAVTTGPRGSPLAPKIPQLKREAVALMQSGLAAWQVVKALKTYVYPKRGLRHLLRLPQSATTEFFYSPTSGGGLGLQSLVEMHQALQVAHTWQMLHSKDPAIVAVAKAQVCKVVRKRYRLLEDHWQGREDELVRMFLNSELAASPHATALRRSGDIASLWVDVQRVMSVCHIRLTDRADTEATDPFGLRLLHHGHWLEQNTVLWHVKLHMKLHMKLRHQTRWKGLADQGKTVRVHGGLGFKFIMSEAGLSDAEHRFGIQGRLNKVETNSVLKRRRLRTNHRCRTPGCSWAETLAHVLNHCAPNMDAIRQRHDDALEQIGAKVRHAIFRSKSGAELRLNQTVPEYTGAALRPDIVVRDMAAKTLAIADLTVTFEDQAPGARHSSLQLSYDHKILKYQPIAAELRQTGWRVQTAAIVYGALGSVQPSNIKTYTEALQLHKGEARQLELPLSSLCVRASHRIWRGHCRQHRERQGSGAASRATRGSGGPRSAHRRHGRDNKLVLMTDRALPR</sequence>
<dbReference type="PANTHER" id="PTHR35450">
    <property type="entry name" value="REVERSE TRANSCRIPTASE DOMAIN-CONTAINING PROTEIN"/>
    <property type="match status" value="1"/>
</dbReference>
<dbReference type="InterPro" id="IPR000477">
    <property type="entry name" value="RT_dom"/>
</dbReference>
<evidence type="ECO:0000313" key="3">
    <source>
        <dbReference type="EMBL" id="CAI5741780.1"/>
    </source>
</evidence>
<dbReference type="InterPro" id="IPR043502">
    <property type="entry name" value="DNA/RNA_pol_sf"/>
</dbReference>
<comment type="caution">
    <text evidence="3">The sequence shown here is derived from an EMBL/GenBank/DDBJ whole genome shotgun (WGS) entry which is preliminary data.</text>
</comment>
<dbReference type="PANTHER" id="PTHR35450:SF2">
    <property type="entry name" value="REVERSE TRANSCRIPTASE DOMAIN-CONTAINING PROTEIN"/>
    <property type="match status" value="1"/>
</dbReference>
<gene>
    <name evidence="3" type="ORF">PDE001_LOCUS7975</name>
</gene>
<dbReference type="EMBL" id="CANTFM010001616">
    <property type="protein sequence ID" value="CAI5741780.1"/>
    <property type="molecule type" value="Genomic_DNA"/>
</dbReference>
<feature type="compositionally biased region" description="Low complexity" evidence="1">
    <location>
        <begin position="600"/>
        <end position="609"/>
    </location>
</feature>
<evidence type="ECO:0000256" key="1">
    <source>
        <dbReference type="SAM" id="MobiDB-lite"/>
    </source>
</evidence>
<organism evidence="3 4">
    <name type="scientific">Peronospora destructor</name>
    <dbReference type="NCBI Taxonomy" id="86335"/>
    <lineage>
        <taxon>Eukaryota</taxon>
        <taxon>Sar</taxon>
        <taxon>Stramenopiles</taxon>
        <taxon>Oomycota</taxon>
        <taxon>Peronosporomycetes</taxon>
        <taxon>Peronosporales</taxon>
        <taxon>Peronosporaceae</taxon>
        <taxon>Peronospora</taxon>
    </lineage>
</organism>
<dbReference type="Pfam" id="PF00078">
    <property type="entry name" value="RVT_1"/>
    <property type="match status" value="1"/>
</dbReference>
<proteinExistence type="predicted"/>
<feature type="domain" description="Reverse transcriptase" evidence="2">
    <location>
        <begin position="41"/>
        <end position="129"/>
    </location>
</feature>
<reference evidence="3" key="1">
    <citation type="submission" date="2022-12" db="EMBL/GenBank/DDBJ databases">
        <authorList>
            <person name="Webb A."/>
        </authorList>
    </citation>
    <scope>NUCLEOTIDE SEQUENCE</scope>
    <source>
        <strain evidence="3">Pd1</strain>
    </source>
</reference>
<dbReference type="AlphaFoldDB" id="A0AAV0V1I1"/>
<evidence type="ECO:0000313" key="4">
    <source>
        <dbReference type="Proteomes" id="UP001162029"/>
    </source>
</evidence>